<reference evidence="7 8" key="1">
    <citation type="journal article" date="2016" name="Nat. Commun.">
        <title>Thousands of microbial genomes shed light on interconnected biogeochemical processes in an aquifer system.</title>
        <authorList>
            <person name="Anantharaman K."/>
            <person name="Brown C.T."/>
            <person name="Hug L.A."/>
            <person name="Sharon I."/>
            <person name="Castelle C.J."/>
            <person name="Probst A.J."/>
            <person name="Thomas B.C."/>
            <person name="Singh A."/>
            <person name="Wilkins M.J."/>
            <person name="Karaoz U."/>
            <person name="Brodie E.L."/>
            <person name="Williams K.H."/>
            <person name="Hubbard S.S."/>
            <person name="Banfield J.F."/>
        </authorList>
    </citation>
    <scope>NUCLEOTIDE SEQUENCE [LARGE SCALE GENOMIC DNA]</scope>
</reference>
<dbReference type="NCBIfam" id="NF001109">
    <property type="entry name" value="PRK00136.1"/>
    <property type="match status" value="1"/>
</dbReference>
<dbReference type="EMBL" id="MHCC01000017">
    <property type="protein sequence ID" value="OGY13289.1"/>
    <property type="molecule type" value="Genomic_DNA"/>
</dbReference>
<evidence type="ECO:0000313" key="7">
    <source>
        <dbReference type="EMBL" id="OGY13289.1"/>
    </source>
</evidence>
<proteinExistence type="inferred from homology"/>
<keyword evidence="3 5" id="KW-0687">Ribonucleoprotein</keyword>
<dbReference type="PANTHER" id="PTHR11758">
    <property type="entry name" value="40S RIBOSOMAL PROTEIN S15A"/>
    <property type="match status" value="1"/>
</dbReference>
<dbReference type="InterPro" id="IPR000630">
    <property type="entry name" value="Ribosomal_uS8"/>
</dbReference>
<comment type="similarity">
    <text evidence="1 5 6">Belongs to the universal ribosomal protein uS8 family.</text>
</comment>
<gene>
    <name evidence="5" type="primary">rpsH</name>
    <name evidence="7" type="ORF">A3A77_02565</name>
</gene>
<keyword evidence="5" id="KW-0694">RNA-binding</keyword>
<dbReference type="GO" id="GO:0006412">
    <property type="term" value="P:translation"/>
    <property type="evidence" value="ECO:0007669"/>
    <property type="project" value="UniProtKB-UniRule"/>
</dbReference>
<protein>
    <recommendedName>
        <fullName evidence="4 5">Small ribosomal subunit protein uS8</fullName>
    </recommendedName>
</protein>
<dbReference type="AlphaFoldDB" id="A0A1G1VD63"/>
<evidence type="ECO:0000256" key="1">
    <source>
        <dbReference type="ARBA" id="ARBA00006471"/>
    </source>
</evidence>
<dbReference type="GO" id="GO:0005840">
    <property type="term" value="C:ribosome"/>
    <property type="evidence" value="ECO:0007669"/>
    <property type="project" value="UniProtKB-KW"/>
</dbReference>
<dbReference type="InterPro" id="IPR035987">
    <property type="entry name" value="Ribosomal_uS8_sf"/>
</dbReference>
<dbReference type="GO" id="GO:1990904">
    <property type="term" value="C:ribonucleoprotein complex"/>
    <property type="evidence" value="ECO:0007669"/>
    <property type="project" value="UniProtKB-KW"/>
</dbReference>
<dbReference type="Gene3D" id="3.30.1490.10">
    <property type="match status" value="1"/>
</dbReference>
<evidence type="ECO:0000256" key="6">
    <source>
        <dbReference type="RuleBase" id="RU003660"/>
    </source>
</evidence>
<dbReference type="Proteomes" id="UP000178659">
    <property type="component" value="Unassembled WGS sequence"/>
</dbReference>
<dbReference type="Pfam" id="PF00410">
    <property type="entry name" value="Ribosomal_S8"/>
    <property type="match status" value="1"/>
</dbReference>
<comment type="function">
    <text evidence="5">One of the primary rRNA binding proteins, it binds directly to 16S rRNA central domain where it helps coordinate assembly of the platform of the 30S subunit.</text>
</comment>
<dbReference type="HAMAP" id="MF_01302_B">
    <property type="entry name" value="Ribosomal_uS8_B"/>
    <property type="match status" value="1"/>
</dbReference>
<evidence type="ECO:0000256" key="5">
    <source>
        <dbReference type="HAMAP-Rule" id="MF_01302"/>
    </source>
</evidence>
<dbReference type="GO" id="GO:0005737">
    <property type="term" value="C:cytoplasm"/>
    <property type="evidence" value="ECO:0007669"/>
    <property type="project" value="UniProtKB-ARBA"/>
</dbReference>
<keyword evidence="2 5" id="KW-0689">Ribosomal protein</keyword>
<keyword evidence="5" id="KW-0699">rRNA-binding</keyword>
<dbReference type="InterPro" id="IPR047863">
    <property type="entry name" value="Ribosomal_uS8_CS"/>
</dbReference>
<sequence>MVMITDPVGDLLTRIRNAALAEKREIVVPYSKLKSAVAKVLETEGYIHNVEKVENTLVFALVFHRRKPLLTGVKGVSRPGLRIYRKADNLPSPLRGAGISIVSTSKGVMSNKEARQKSLGGEVLGEVW</sequence>
<comment type="subunit">
    <text evidence="5">Part of the 30S ribosomal subunit. Contacts proteins S5 and S12.</text>
</comment>
<name>A0A1G1VD63_9BACT</name>
<evidence type="ECO:0000256" key="2">
    <source>
        <dbReference type="ARBA" id="ARBA00022980"/>
    </source>
</evidence>
<organism evidence="7 8">
    <name type="scientific">Candidatus Blackburnbacteria bacterium RIFCSPLOWO2_01_FULL_40_20</name>
    <dbReference type="NCBI Taxonomy" id="1797519"/>
    <lineage>
        <taxon>Bacteria</taxon>
        <taxon>Candidatus Blackburniibacteriota</taxon>
    </lineage>
</organism>
<evidence type="ECO:0000256" key="4">
    <source>
        <dbReference type="ARBA" id="ARBA00035258"/>
    </source>
</evidence>
<evidence type="ECO:0000256" key="3">
    <source>
        <dbReference type="ARBA" id="ARBA00023274"/>
    </source>
</evidence>
<dbReference type="GO" id="GO:0019843">
    <property type="term" value="F:rRNA binding"/>
    <property type="evidence" value="ECO:0007669"/>
    <property type="project" value="UniProtKB-UniRule"/>
</dbReference>
<dbReference type="SUPFAM" id="SSF56047">
    <property type="entry name" value="Ribosomal protein S8"/>
    <property type="match status" value="1"/>
</dbReference>
<dbReference type="Gene3D" id="3.30.1370.30">
    <property type="match status" value="1"/>
</dbReference>
<evidence type="ECO:0000313" key="8">
    <source>
        <dbReference type="Proteomes" id="UP000178659"/>
    </source>
</evidence>
<comment type="caution">
    <text evidence="7">The sequence shown here is derived from an EMBL/GenBank/DDBJ whole genome shotgun (WGS) entry which is preliminary data.</text>
</comment>
<accession>A0A1G1VD63</accession>
<dbReference type="GO" id="GO:0003735">
    <property type="term" value="F:structural constituent of ribosome"/>
    <property type="evidence" value="ECO:0007669"/>
    <property type="project" value="InterPro"/>
</dbReference>
<dbReference type="FunFam" id="3.30.1490.10:FF:000001">
    <property type="entry name" value="30S ribosomal protein S8"/>
    <property type="match status" value="1"/>
</dbReference>
<dbReference type="PROSITE" id="PS00053">
    <property type="entry name" value="RIBOSOMAL_S8"/>
    <property type="match status" value="1"/>
</dbReference>